<dbReference type="PANTHER" id="PTHR33603">
    <property type="entry name" value="METHYLTRANSFERASE"/>
    <property type="match status" value="1"/>
</dbReference>
<evidence type="ECO:0000256" key="5">
    <source>
        <dbReference type="ARBA" id="ARBA00038303"/>
    </source>
</evidence>
<proteinExistence type="inferred from homology"/>
<feature type="binding site" evidence="6">
    <location>
        <position position="103"/>
    </location>
    <ligand>
        <name>S-adenosyl-L-methionine</name>
        <dbReference type="ChEBI" id="CHEBI:59789"/>
    </ligand>
</feature>
<dbReference type="GO" id="GO:0070038">
    <property type="term" value="F:rRNA (pseudouridine-N3-)-methyltransferase activity"/>
    <property type="evidence" value="ECO:0007669"/>
    <property type="project" value="UniProtKB-UniRule"/>
</dbReference>
<comment type="function">
    <text evidence="6">Specifically methylates the pseudouridine at position 1915 (m3Psi1915) in 23S rRNA.</text>
</comment>
<keyword evidence="8" id="KW-1185">Reference proteome</keyword>
<accession>A0A0F7KIQ8</accession>
<sequence length="155" mass="17907">MKLYILAVGNKMPDWVVAGFMEYTQRMPREIPIHLIEIKPDKRGSKQNEQLLLAERERIQAALPSACYIVVMDERGKQFTTIQLAETLIDWMRNGRDVVFVIGGADGLHRDIKIMANEMLALSRLTFPHGLVRVLLAEQLYRALSIIRQHPYHRV</sequence>
<evidence type="ECO:0000256" key="1">
    <source>
        <dbReference type="ARBA" id="ARBA00022552"/>
    </source>
</evidence>
<evidence type="ECO:0000256" key="6">
    <source>
        <dbReference type="HAMAP-Rule" id="MF_00658"/>
    </source>
</evidence>
<reference evidence="8" key="1">
    <citation type="submission" date="2015-05" db="EMBL/GenBank/DDBJ databases">
        <title>Draft genome of Nitrosomonas communis strain Nm2.</title>
        <authorList>
            <person name="Kozlowski J.A."/>
            <person name="Kits K.D."/>
            <person name="Stein L.Y."/>
        </authorList>
    </citation>
    <scope>NUCLEOTIDE SEQUENCE [LARGE SCALE GENOMIC DNA]</scope>
    <source>
        <strain evidence="8">Nm2</strain>
    </source>
</reference>
<comment type="subunit">
    <text evidence="6">Homodimer.</text>
</comment>
<dbReference type="InterPro" id="IPR029026">
    <property type="entry name" value="tRNA_m1G_MTases_N"/>
</dbReference>
<dbReference type="Proteomes" id="UP000034156">
    <property type="component" value="Chromosome"/>
</dbReference>
<dbReference type="PATRIC" id="fig|44574.3.peg.3630"/>
<comment type="caution">
    <text evidence="6">Lacks conserved residue(s) required for the propagation of feature annotation.</text>
</comment>
<comment type="similarity">
    <text evidence="5 6">Belongs to the RNA methyltransferase RlmH family.</text>
</comment>
<dbReference type="NCBIfam" id="TIGR00246">
    <property type="entry name" value="tRNA_RlmH_YbeA"/>
    <property type="match status" value="1"/>
</dbReference>
<dbReference type="GO" id="GO:0005737">
    <property type="term" value="C:cytoplasm"/>
    <property type="evidence" value="ECO:0007669"/>
    <property type="project" value="UniProtKB-SubCell"/>
</dbReference>
<dbReference type="InterPro" id="IPR003742">
    <property type="entry name" value="RlmH-like"/>
</dbReference>
<dbReference type="PIRSF" id="PIRSF004505">
    <property type="entry name" value="MT_bac"/>
    <property type="match status" value="1"/>
</dbReference>
<evidence type="ECO:0000313" key="8">
    <source>
        <dbReference type="Proteomes" id="UP000034156"/>
    </source>
</evidence>
<evidence type="ECO:0000256" key="2">
    <source>
        <dbReference type="ARBA" id="ARBA00022603"/>
    </source>
</evidence>
<dbReference type="SUPFAM" id="SSF75217">
    <property type="entry name" value="alpha/beta knot"/>
    <property type="match status" value="1"/>
</dbReference>
<dbReference type="InterPro" id="IPR029028">
    <property type="entry name" value="Alpha/beta_knot_MTases"/>
</dbReference>
<keyword evidence="4 6" id="KW-0949">S-adenosyl-L-methionine</keyword>
<dbReference type="KEGG" id="nco:AAW31_15005"/>
<dbReference type="OrthoDB" id="9806643at2"/>
<dbReference type="NCBIfam" id="NF000986">
    <property type="entry name" value="PRK00103.1-4"/>
    <property type="match status" value="1"/>
</dbReference>
<reference evidence="7 8" key="2">
    <citation type="journal article" date="2016" name="Genome Announc.">
        <title>Genome Sequence of Nitrosomonas communis Strain Nm2, a Mesophilic Ammonia-Oxidizing Bacterium Isolated from Mediterranean Soil.</title>
        <authorList>
            <person name="Kozlowski J.A."/>
            <person name="Kits K.D."/>
            <person name="Stein L.Y."/>
        </authorList>
    </citation>
    <scope>NUCLEOTIDE SEQUENCE [LARGE SCALE GENOMIC DNA]</scope>
    <source>
        <strain evidence="7 8">Nm2</strain>
    </source>
</reference>
<organism evidence="7 8">
    <name type="scientific">Nitrosomonas communis</name>
    <dbReference type="NCBI Taxonomy" id="44574"/>
    <lineage>
        <taxon>Bacteria</taxon>
        <taxon>Pseudomonadati</taxon>
        <taxon>Pseudomonadota</taxon>
        <taxon>Betaproteobacteria</taxon>
        <taxon>Nitrosomonadales</taxon>
        <taxon>Nitrosomonadaceae</taxon>
        <taxon>Nitrosomonas</taxon>
    </lineage>
</organism>
<dbReference type="PANTHER" id="PTHR33603:SF1">
    <property type="entry name" value="RIBOSOMAL RNA LARGE SUBUNIT METHYLTRANSFERASE H"/>
    <property type="match status" value="1"/>
</dbReference>
<dbReference type="Gene3D" id="3.40.1280.10">
    <property type="match status" value="1"/>
</dbReference>
<keyword evidence="1 6" id="KW-0698">rRNA processing</keyword>
<evidence type="ECO:0000256" key="3">
    <source>
        <dbReference type="ARBA" id="ARBA00022679"/>
    </source>
</evidence>
<evidence type="ECO:0000313" key="7">
    <source>
        <dbReference type="EMBL" id="AKH38814.1"/>
    </source>
</evidence>
<dbReference type="RefSeq" id="WP_046850849.1">
    <property type="nucleotide sequence ID" value="NZ_CBDIPD010000111.1"/>
</dbReference>
<protein>
    <recommendedName>
        <fullName evidence="6">Ribosomal RNA large subunit methyltransferase H</fullName>
        <ecNumber evidence="6">2.1.1.177</ecNumber>
    </recommendedName>
    <alternativeName>
        <fullName evidence="6">23S rRNA (pseudouridine1915-N3)-methyltransferase</fullName>
    </alternativeName>
    <alternativeName>
        <fullName evidence="6">23S rRNA m3Psi1915 methyltransferase</fullName>
    </alternativeName>
    <alternativeName>
        <fullName evidence="6">rRNA (pseudouridine-N3-)-methyltransferase RlmH</fullName>
    </alternativeName>
</protein>
<keyword evidence="6" id="KW-0963">Cytoplasm</keyword>
<dbReference type="AlphaFoldDB" id="A0A0F7KIQ8"/>
<dbReference type="Pfam" id="PF02590">
    <property type="entry name" value="SPOUT_MTase"/>
    <property type="match status" value="1"/>
</dbReference>
<dbReference type="EMBL" id="CP011451">
    <property type="protein sequence ID" value="AKH38814.1"/>
    <property type="molecule type" value="Genomic_DNA"/>
</dbReference>
<dbReference type="EC" id="2.1.1.177" evidence="6"/>
<keyword evidence="3 6" id="KW-0808">Transferase</keyword>
<dbReference type="CDD" id="cd18081">
    <property type="entry name" value="RlmH-like"/>
    <property type="match status" value="1"/>
</dbReference>
<comment type="catalytic activity">
    <reaction evidence="6">
        <text>pseudouridine(1915) in 23S rRNA + S-adenosyl-L-methionine = N(3)-methylpseudouridine(1915) in 23S rRNA + S-adenosyl-L-homocysteine + H(+)</text>
        <dbReference type="Rhea" id="RHEA:42752"/>
        <dbReference type="Rhea" id="RHEA-COMP:10221"/>
        <dbReference type="Rhea" id="RHEA-COMP:10222"/>
        <dbReference type="ChEBI" id="CHEBI:15378"/>
        <dbReference type="ChEBI" id="CHEBI:57856"/>
        <dbReference type="ChEBI" id="CHEBI:59789"/>
        <dbReference type="ChEBI" id="CHEBI:65314"/>
        <dbReference type="ChEBI" id="CHEBI:74486"/>
        <dbReference type="EC" id="2.1.1.177"/>
    </reaction>
</comment>
<comment type="subcellular location">
    <subcellularLocation>
        <location evidence="6">Cytoplasm</location>
    </subcellularLocation>
</comment>
<evidence type="ECO:0000256" key="4">
    <source>
        <dbReference type="ARBA" id="ARBA00022691"/>
    </source>
</evidence>
<dbReference type="HAMAP" id="MF_00658">
    <property type="entry name" value="23SrRNA_methyltr_H"/>
    <property type="match status" value="1"/>
</dbReference>
<name>A0A0F7KIQ8_9PROT</name>
<feature type="binding site" evidence="6">
    <location>
        <begin position="122"/>
        <end position="127"/>
    </location>
    <ligand>
        <name>S-adenosyl-L-methionine</name>
        <dbReference type="ChEBI" id="CHEBI:59789"/>
    </ligand>
</feature>
<keyword evidence="2 6" id="KW-0489">Methyltransferase</keyword>
<gene>
    <name evidence="6" type="primary">rlmH</name>
    <name evidence="7" type="ORF">AAW31_15005</name>
</gene>